<gene>
    <name evidence="1" type="ORF">VNO78_20721</name>
</gene>
<dbReference type="AlphaFoldDB" id="A0AAN9XH03"/>
<evidence type="ECO:0000313" key="2">
    <source>
        <dbReference type="Proteomes" id="UP001386955"/>
    </source>
</evidence>
<accession>A0AAN9XH03</accession>
<evidence type="ECO:0000313" key="1">
    <source>
        <dbReference type="EMBL" id="KAK7392287.1"/>
    </source>
</evidence>
<keyword evidence="2" id="KW-1185">Reference proteome</keyword>
<organism evidence="1 2">
    <name type="scientific">Psophocarpus tetragonolobus</name>
    <name type="common">Winged bean</name>
    <name type="synonym">Dolichos tetragonolobus</name>
    <dbReference type="NCBI Taxonomy" id="3891"/>
    <lineage>
        <taxon>Eukaryota</taxon>
        <taxon>Viridiplantae</taxon>
        <taxon>Streptophyta</taxon>
        <taxon>Embryophyta</taxon>
        <taxon>Tracheophyta</taxon>
        <taxon>Spermatophyta</taxon>
        <taxon>Magnoliopsida</taxon>
        <taxon>eudicotyledons</taxon>
        <taxon>Gunneridae</taxon>
        <taxon>Pentapetalae</taxon>
        <taxon>rosids</taxon>
        <taxon>fabids</taxon>
        <taxon>Fabales</taxon>
        <taxon>Fabaceae</taxon>
        <taxon>Papilionoideae</taxon>
        <taxon>50 kb inversion clade</taxon>
        <taxon>NPAAA clade</taxon>
        <taxon>indigoferoid/millettioid clade</taxon>
        <taxon>Phaseoleae</taxon>
        <taxon>Psophocarpus</taxon>
    </lineage>
</organism>
<name>A0AAN9XH03_PSOTE</name>
<reference evidence="1 2" key="1">
    <citation type="submission" date="2024-01" db="EMBL/GenBank/DDBJ databases">
        <title>The genomes of 5 underutilized Papilionoideae crops provide insights into root nodulation and disease resistanc.</title>
        <authorList>
            <person name="Jiang F."/>
        </authorList>
    </citation>
    <scope>NUCLEOTIDE SEQUENCE [LARGE SCALE GENOMIC DNA]</scope>
    <source>
        <strain evidence="1">DUOXIRENSHENG_FW03</strain>
        <tissue evidence="1">Leaves</tissue>
    </source>
</reference>
<dbReference type="EMBL" id="JAYMYS010000005">
    <property type="protein sequence ID" value="KAK7392287.1"/>
    <property type="molecule type" value="Genomic_DNA"/>
</dbReference>
<proteinExistence type="predicted"/>
<protein>
    <submittedName>
        <fullName evidence="1">Uncharacterized protein</fullName>
    </submittedName>
</protein>
<sequence>MCVNELSMKRVIQDIVKVKKQRQKRIVEPRKVPNVSVTHSPSNFPNYISTPPSIFSHVLSLSHNLLHNLSQLSTPTHKNPFPK</sequence>
<dbReference type="Proteomes" id="UP001386955">
    <property type="component" value="Unassembled WGS sequence"/>
</dbReference>
<comment type="caution">
    <text evidence="1">The sequence shown here is derived from an EMBL/GenBank/DDBJ whole genome shotgun (WGS) entry which is preliminary data.</text>
</comment>